<evidence type="ECO:0000313" key="2">
    <source>
        <dbReference type="EMBL" id="CAF4226356.1"/>
    </source>
</evidence>
<reference evidence="2" key="1">
    <citation type="submission" date="2021-02" db="EMBL/GenBank/DDBJ databases">
        <authorList>
            <person name="Nowell W R."/>
        </authorList>
    </citation>
    <scope>NUCLEOTIDE SEQUENCE</scope>
</reference>
<dbReference type="AlphaFoldDB" id="A0A820D555"/>
<sequence length="188" mass="23032">QQNELSRFQQEIRLLRTKILEIERRIEEKKASTIELKKDYEQIKSGITELLSRFELLETNYVNKEEEFRQELSWFISDQTQLAKIFRRDVDELKRQQQEHMSKLNIHLTASSFDELIQQQINKYYHYKHSEDDEEDDCFDEEQKLMNQFDKLHEEHAIWLKKKKKNAKITGPIIERFQELYDHLPMLQ</sequence>
<protein>
    <submittedName>
        <fullName evidence="2">Uncharacterized protein</fullName>
    </submittedName>
</protein>
<organism evidence="2 3">
    <name type="scientific">Adineta steineri</name>
    <dbReference type="NCBI Taxonomy" id="433720"/>
    <lineage>
        <taxon>Eukaryota</taxon>
        <taxon>Metazoa</taxon>
        <taxon>Spiralia</taxon>
        <taxon>Gnathifera</taxon>
        <taxon>Rotifera</taxon>
        <taxon>Eurotatoria</taxon>
        <taxon>Bdelloidea</taxon>
        <taxon>Adinetida</taxon>
        <taxon>Adinetidae</taxon>
        <taxon>Adineta</taxon>
    </lineage>
</organism>
<dbReference type="EMBL" id="CAJOBB010009354">
    <property type="protein sequence ID" value="CAF4226356.1"/>
    <property type="molecule type" value="Genomic_DNA"/>
</dbReference>
<dbReference type="Proteomes" id="UP000663868">
    <property type="component" value="Unassembled WGS sequence"/>
</dbReference>
<evidence type="ECO:0000256" key="1">
    <source>
        <dbReference type="SAM" id="Coils"/>
    </source>
</evidence>
<gene>
    <name evidence="2" type="ORF">KXQ929_LOCUS41484</name>
</gene>
<comment type="caution">
    <text evidence="2">The sequence shown here is derived from an EMBL/GenBank/DDBJ whole genome shotgun (WGS) entry which is preliminary data.</text>
</comment>
<evidence type="ECO:0000313" key="3">
    <source>
        <dbReference type="Proteomes" id="UP000663868"/>
    </source>
</evidence>
<keyword evidence="1" id="KW-0175">Coiled coil</keyword>
<feature type="coiled-coil region" evidence="1">
    <location>
        <begin position="5"/>
        <end position="96"/>
    </location>
</feature>
<feature type="non-terminal residue" evidence="2">
    <location>
        <position position="1"/>
    </location>
</feature>
<proteinExistence type="predicted"/>
<accession>A0A820D555</accession>
<name>A0A820D555_9BILA</name>